<dbReference type="GO" id="GO:0019867">
    <property type="term" value="C:outer membrane"/>
    <property type="evidence" value="ECO:0007669"/>
    <property type="project" value="InterPro"/>
</dbReference>
<comment type="caution">
    <text evidence="3">The sequence shown here is derived from an EMBL/GenBank/DDBJ whole genome shotgun (WGS) entry which is preliminary data.</text>
</comment>
<dbReference type="Pfam" id="PF03797">
    <property type="entry name" value="Autotransporter"/>
    <property type="match status" value="1"/>
</dbReference>
<dbReference type="SUPFAM" id="SSF103515">
    <property type="entry name" value="Autotransporter"/>
    <property type="match status" value="1"/>
</dbReference>
<dbReference type="InterPro" id="IPR050909">
    <property type="entry name" value="Bact_Autotransporter_VF"/>
</dbReference>
<dbReference type="SUPFAM" id="SSF51126">
    <property type="entry name" value="Pectin lyase-like"/>
    <property type="match status" value="1"/>
</dbReference>
<dbReference type="Gene3D" id="2.40.128.130">
    <property type="entry name" value="Autotransporter beta-domain"/>
    <property type="match status" value="1"/>
</dbReference>
<dbReference type="InterPro" id="IPR036709">
    <property type="entry name" value="Autotransporte_beta_dom_sf"/>
</dbReference>
<feature type="compositionally biased region" description="Pro residues" evidence="1">
    <location>
        <begin position="254"/>
        <end position="270"/>
    </location>
</feature>
<evidence type="ECO:0000313" key="3">
    <source>
        <dbReference type="EMBL" id="ECT8499660.1"/>
    </source>
</evidence>
<dbReference type="AlphaFoldDB" id="A0A602Z856"/>
<name>A0A602Z856_SALET</name>
<proteinExistence type="predicted"/>
<feature type="compositionally biased region" description="Low complexity" evidence="1">
    <location>
        <begin position="271"/>
        <end position="280"/>
    </location>
</feature>
<dbReference type="InterPro" id="IPR011050">
    <property type="entry name" value="Pectin_lyase_fold/virulence"/>
</dbReference>
<dbReference type="PANTHER" id="PTHR12338">
    <property type="entry name" value="AUTOTRANSPORTER"/>
    <property type="match status" value="1"/>
</dbReference>
<organism evidence="3">
    <name type="scientific">Salmonella enterica subsp. enterica serovar Pensacola</name>
    <dbReference type="NCBI Taxonomy" id="34042"/>
    <lineage>
        <taxon>Bacteria</taxon>
        <taxon>Pseudomonadati</taxon>
        <taxon>Pseudomonadota</taxon>
        <taxon>Gammaproteobacteria</taxon>
        <taxon>Enterobacterales</taxon>
        <taxon>Enterobacteriaceae</taxon>
        <taxon>Salmonella</taxon>
    </lineage>
</organism>
<gene>
    <name evidence="3" type="ORF">BWQ27_26950</name>
</gene>
<dbReference type="CDD" id="cd01344">
    <property type="entry name" value="PL2_Passenger_AT"/>
    <property type="match status" value="1"/>
</dbReference>
<dbReference type="EMBL" id="AAKOBS010000070">
    <property type="protein sequence ID" value="ECT8499660.1"/>
    <property type="molecule type" value="Genomic_DNA"/>
</dbReference>
<dbReference type="Gene3D" id="2.160.20.20">
    <property type="match status" value="1"/>
</dbReference>
<feature type="region of interest" description="Disordered" evidence="1">
    <location>
        <begin position="252"/>
        <end position="280"/>
    </location>
</feature>
<reference evidence="3" key="1">
    <citation type="submission" date="2018-07" db="EMBL/GenBank/DDBJ databases">
        <authorList>
            <consortium name="PulseNet: The National Subtyping Network for Foodborne Disease Surveillance"/>
            <person name="Tarr C.L."/>
            <person name="Trees E."/>
            <person name="Katz L.S."/>
            <person name="Carleton-Romer H.A."/>
            <person name="Stroika S."/>
            <person name="Kucerova Z."/>
            <person name="Roache K.F."/>
            <person name="Sabol A.L."/>
            <person name="Besser J."/>
            <person name="Gerner-Smidt P."/>
        </authorList>
    </citation>
    <scope>NUCLEOTIDE SEQUENCE [LARGE SCALE GENOMIC DNA]</scope>
    <source>
        <strain evidence="3">PNUSAS006183</strain>
    </source>
</reference>
<dbReference type="InterPro" id="IPR043990">
    <property type="entry name" value="AC_1"/>
</dbReference>
<dbReference type="Proteomes" id="UP000839894">
    <property type="component" value="Unassembled WGS sequence"/>
</dbReference>
<dbReference type="InterPro" id="IPR012332">
    <property type="entry name" value="Autotransporter_pectin_lyase_C"/>
</dbReference>
<dbReference type="PANTHER" id="PTHR12338:SF5">
    <property type="entry name" value="ANTIGEN 43-RELATED"/>
    <property type="match status" value="1"/>
</dbReference>
<dbReference type="SMART" id="SM00869">
    <property type="entry name" value="Autotransporter"/>
    <property type="match status" value="1"/>
</dbReference>
<evidence type="ECO:0000256" key="1">
    <source>
        <dbReference type="SAM" id="MobiDB-lite"/>
    </source>
</evidence>
<sequence>MRIWANNANPGSFINGGTVTGDGWASGVRIGKTDEANATATVDNTGTITGGHHAISGDGATTTVNNSGVLDGAVSLINTTESRLNNTGTWITGADGLSEIGGTISNTGTVYVPRQGDASDPTYTIKSALMANNGKIIVSDVQHPGNRLVIDGNYTGGKNSELILNGVLGGDDSLMDSLKITGDNGPGDTKVKVINSGGNGGQTIEGIKVIEVDGKNEGTFTQKGRTVAGAYEYYMRKLPEASTWVLTSSLIPEPSEPVPPGPVPPVPGPSEPEQSESLPPESVHIMRPEAMAYAWNLRLANTLGLTRDEQRAGVGVYTDAITGKRETSDMWMSHQGHHVRSKDSSGQLGGQSNTYSMQLGGSVWSWKTGDDGKLALGIQGGYGHASGDSHSALTGYRTRSSLSGYSTGLYGTWREHADTQSGAYVSTSVLYGWYRNQVKGDDLAAEKYDSRGATVSLEGGYDYAIWQGGELKSDSLFIRPHAQVAWMGVKADEHREANGTRVTEQGDGNVFSRVGGRIWLDRKVSENQRVQPFVEASWLHNTRDFCSSMNGVRDCLAGDRNQAEVLAGVKGQVSPQVAVTAQAGGQFGREGSRDLSGMLNVAVTF</sequence>
<dbReference type="Pfam" id="PF18883">
    <property type="entry name" value="AC_1"/>
    <property type="match status" value="1"/>
</dbReference>
<dbReference type="NCBIfam" id="TIGR01414">
    <property type="entry name" value="autotrans_barl"/>
    <property type="match status" value="1"/>
</dbReference>
<accession>A0A602Z856</accession>
<dbReference type="InterPro" id="IPR005546">
    <property type="entry name" value="Autotransporte_beta"/>
</dbReference>
<dbReference type="InterPro" id="IPR006315">
    <property type="entry name" value="OM_autotransptr_brl_dom"/>
</dbReference>
<evidence type="ECO:0000259" key="2">
    <source>
        <dbReference type="PROSITE" id="PS51208"/>
    </source>
</evidence>
<feature type="domain" description="Autotransporter" evidence="2">
    <location>
        <begin position="323"/>
        <end position="605"/>
    </location>
</feature>
<protein>
    <submittedName>
        <fullName evidence="3">Autotransporter outer membrane beta-barrel domain-containing protein</fullName>
    </submittedName>
</protein>
<dbReference type="PROSITE" id="PS51208">
    <property type="entry name" value="AUTOTRANSPORTER"/>
    <property type="match status" value="1"/>
</dbReference>